<evidence type="ECO:0000256" key="1">
    <source>
        <dbReference type="ARBA" id="ARBA00002486"/>
    </source>
</evidence>
<dbReference type="Gene3D" id="1.10.10.10">
    <property type="entry name" value="Winged helix-like DNA-binding domain superfamily/Winged helix DNA-binding domain"/>
    <property type="match status" value="1"/>
</dbReference>
<organism evidence="4 5">
    <name type="scientific">Bacillus songklensis</name>
    <dbReference type="NCBI Taxonomy" id="1069116"/>
    <lineage>
        <taxon>Bacteria</taxon>
        <taxon>Bacillati</taxon>
        <taxon>Bacillota</taxon>
        <taxon>Bacilli</taxon>
        <taxon>Bacillales</taxon>
        <taxon>Bacillaceae</taxon>
        <taxon>Bacillus</taxon>
    </lineage>
</organism>
<protein>
    <submittedName>
        <fullName evidence="4">ROK family protein</fullName>
    </submittedName>
</protein>
<evidence type="ECO:0000256" key="3">
    <source>
        <dbReference type="ARBA" id="ARBA00022629"/>
    </source>
</evidence>
<evidence type="ECO:0000313" key="5">
    <source>
        <dbReference type="Proteomes" id="UP001595752"/>
    </source>
</evidence>
<keyword evidence="5" id="KW-1185">Reference proteome</keyword>
<comment type="similarity">
    <text evidence="2">Belongs to the ROK (NagC/XylR) family.</text>
</comment>
<keyword evidence="3" id="KW-0859">Xylose metabolism</keyword>
<evidence type="ECO:0000313" key="4">
    <source>
        <dbReference type="EMBL" id="MFC3883021.1"/>
    </source>
</evidence>
<comment type="function">
    <text evidence="1">Transcriptional repressor of xylose-utilizing enzymes.</text>
</comment>
<dbReference type="RefSeq" id="WP_377913012.1">
    <property type="nucleotide sequence ID" value="NZ_JBHRZT010000020.1"/>
</dbReference>
<dbReference type="Pfam" id="PF13412">
    <property type="entry name" value="HTH_24"/>
    <property type="match status" value="1"/>
</dbReference>
<comment type="caution">
    <text evidence="4">The sequence shown here is derived from an EMBL/GenBank/DDBJ whole genome shotgun (WGS) entry which is preliminary data.</text>
</comment>
<evidence type="ECO:0000256" key="2">
    <source>
        <dbReference type="ARBA" id="ARBA00006479"/>
    </source>
</evidence>
<reference evidence="5" key="1">
    <citation type="journal article" date="2019" name="Int. J. Syst. Evol. Microbiol.">
        <title>The Global Catalogue of Microorganisms (GCM) 10K type strain sequencing project: providing services to taxonomists for standard genome sequencing and annotation.</title>
        <authorList>
            <consortium name="The Broad Institute Genomics Platform"/>
            <consortium name="The Broad Institute Genome Sequencing Center for Infectious Disease"/>
            <person name="Wu L."/>
            <person name="Ma J."/>
        </authorList>
    </citation>
    <scope>NUCLEOTIDE SEQUENCE [LARGE SCALE GENOMIC DNA]</scope>
    <source>
        <strain evidence="5">CCUG 61889</strain>
    </source>
</reference>
<keyword evidence="3" id="KW-0119">Carbohydrate metabolism</keyword>
<proteinExistence type="inferred from homology"/>
<dbReference type="InterPro" id="IPR036388">
    <property type="entry name" value="WH-like_DNA-bd_sf"/>
</dbReference>
<dbReference type="EMBL" id="JBHRZT010000020">
    <property type="protein sequence ID" value="MFC3883021.1"/>
    <property type="molecule type" value="Genomic_DNA"/>
</dbReference>
<dbReference type="InterPro" id="IPR000600">
    <property type="entry name" value="ROK"/>
</dbReference>
<accession>A0ABV8B1G7</accession>
<dbReference type="InterPro" id="IPR036390">
    <property type="entry name" value="WH_DNA-bd_sf"/>
</dbReference>
<dbReference type="Pfam" id="PF00480">
    <property type="entry name" value="ROK"/>
    <property type="match status" value="1"/>
</dbReference>
<name>A0ABV8B1G7_9BACI</name>
<dbReference type="InterPro" id="IPR043129">
    <property type="entry name" value="ATPase_NBD"/>
</dbReference>
<sequence>MKKNMKSTSRSIKERNKTLILQTIMEKGPISRSTISVQLKLSKATVSSLVDELISEGLVLENGFGKARQQGGRKPIHLTFNARAAYIIGIDIGGTKTLLALSDLTGTIIDTVLFSTQEYVQQKFLFKLSQMIHDLLHKHELTPKCLLGMGIGVPGMTDAEKGMVIDAPTLKWKDYSLRHDVEQLFQVPVFIDNDVNLAVLGEQWKGAAAGKKNVVLIAIGTGVGCGIVINNQLYHGSSWAAGEIGYMVTDKGDALADHGRVFDGYGYLDSRIGGAGISCAYKKRTRLVKSAKEIFLRAQQGEAAALSVVREVVEHIGFAVSNVISLINPETVLLGGGISNSTDWFLKDIERILKEWTPIKAEIKTTDLGAHAVVIGAVSFVLTNNESALLNFRKDEGGYNE</sequence>
<gene>
    <name evidence="4" type="ORF">ACFOU2_05650</name>
</gene>
<dbReference type="SUPFAM" id="SSF53067">
    <property type="entry name" value="Actin-like ATPase domain"/>
    <property type="match status" value="1"/>
</dbReference>
<dbReference type="PANTHER" id="PTHR18964:SF149">
    <property type="entry name" value="BIFUNCTIONAL UDP-N-ACETYLGLUCOSAMINE 2-EPIMERASE_N-ACETYLMANNOSAMINE KINASE"/>
    <property type="match status" value="1"/>
</dbReference>
<dbReference type="Proteomes" id="UP001595752">
    <property type="component" value="Unassembled WGS sequence"/>
</dbReference>
<dbReference type="Gene3D" id="3.30.420.40">
    <property type="match status" value="2"/>
</dbReference>
<dbReference type="PANTHER" id="PTHR18964">
    <property type="entry name" value="ROK (REPRESSOR, ORF, KINASE) FAMILY"/>
    <property type="match status" value="1"/>
</dbReference>
<dbReference type="CDD" id="cd23763">
    <property type="entry name" value="ASKHA_ATPase_ROK"/>
    <property type="match status" value="1"/>
</dbReference>
<dbReference type="SUPFAM" id="SSF46785">
    <property type="entry name" value="Winged helix' DNA-binding domain"/>
    <property type="match status" value="1"/>
</dbReference>